<name>D2Z8P4_9BACT</name>
<dbReference type="GO" id="GO:0003824">
    <property type="term" value="F:catalytic activity"/>
    <property type="evidence" value="ECO:0007669"/>
    <property type="project" value="InterPro"/>
</dbReference>
<feature type="domain" description="MOSC" evidence="1">
    <location>
        <begin position="15"/>
        <end position="140"/>
    </location>
</feature>
<sequence length="143" mass="15604">MSKIEAICISSKRREPKRSVPYASFLYGGIDGDSHRGISKREVSMLRSEDISAAEIQAGFSFPPGVLAENLIVSGLPKDLPVGTELKIGTVSLLLIEIGKKPGEPHSYDYRGWCLLPDVGFFLKVVEEGVVRLGDEVLLSFPN</sequence>
<comment type="caution">
    <text evidence="2">The sequence shown here is derived from an EMBL/GenBank/DDBJ whole genome shotgun (WGS) entry which is preliminary data.</text>
</comment>
<dbReference type="EMBL" id="ABTR02000001">
    <property type="protein sequence ID" value="EFC91841.1"/>
    <property type="molecule type" value="Genomic_DNA"/>
</dbReference>
<dbReference type="eggNOG" id="COG2258">
    <property type="taxonomic scope" value="Bacteria"/>
</dbReference>
<dbReference type="Gene3D" id="2.40.33.20">
    <property type="entry name" value="PK beta-barrel domain-like"/>
    <property type="match status" value="1"/>
</dbReference>
<evidence type="ECO:0000313" key="2">
    <source>
        <dbReference type="EMBL" id="EFC91841.1"/>
    </source>
</evidence>
<dbReference type="GO" id="GO:0030170">
    <property type="term" value="F:pyridoxal phosphate binding"/>
    <property type="evidence" value="ECO:0007669"/>
    <property type="project" value="InterPro"/>
</dbReference>
<dbReference type="PROSITE" id="PS51340">
    <property type="entry name" value="MOSC"/>
    <property type="match status" value="1"/>
</dbReference>
<gene>
    <name evidence="2" type="ORF">Dpep_1817</name>
</gene>
<proteinExistence type="predicted"/>
<dbReference type="InterPro" id="IPR005302">
    <property type="entry name" value="MoCF_Sase_C"/>
</dbReference>
<dbReference type="OrthoDB" id="4928at2"/>
<reference evidence="2 3" key="1">
    <citation type="journal article" date="2010" name="Stand. Genomic Sci.">
        <title>Permanent draft genome sequence of Dethiosulfovibrio peptidovorans type strain (SEBR 4207).</title>
        <authorList>
            <person name="Labutti K."/>
            <person name="Mayilraj S."/>
            <person name="Clum A."/>
            <person name="Lucas S."/>
            <person name="Glavina Del Rio T."/>
            <person name="Nolan M."/>
            <person name="Tice H."/>
            <person name="Cheng J.F."/>
            <person name="Pitluck S."/>
            <person name="Liolios K."/>
            <person name="Ivanova N."/>
            <person name="Mavromatis K."/>
            <person name="Mikhailova N."/>
            <person name="Pati A."/>
            <person name="Goodwin L."/>
            <person name="Chen A."/>
            <person name="Palaniappan K."/>
            <person name="Land M."/>
            <person name="Hauser L."/>
            <person name="Chang Y.J."/>
            <person name="Jeffries C.D."/>
            <person name="Rohde M."/>
            <person name="Spring S."/>
            <person name="Goker M."/>
            <person name="Woyke T."/>
            <person name="Bristow J."/>
            <person name="Eisen J.A."/>
            <person name="Markowitz V."/>
            <person name="Hugenholtz P."/>
            <person name="Kyrpides N.C."/>
            <person name="Klenk H.P."/>
            <person name="Lapidus A."/>
        </authorList>
    </citation>
    <scope>NUCLEOTIDE SEQUENCE [LARGE SCALE GENOMIC DNA]</scope>
    <source>
        <strain evidence="2 3">DSM 11002</strain>
    </source>
</reference>
<dbReference type="GO" id="GO:0030151">
    <property type="term" value="F:molybdenum ion binding"/>
    <property type="evidence" value="ECO:0007669"/>
    <property type="project" value="InterPro"/>
</dbReference>
<dbReference type="PaxDb" id="469381-Dpep_1817"/>
<dbReference type="InterPro" id="IPR011037">
    <property type="entry name" value="Pyrv_Knase-like_insert_dom_sf"/>
</dbReference>
<keyword evidence="3" id="KW-1185">Reference proteome</keyword>
<accession>D2Z8P4</accession>
<dbReference type="RefSeq" id="WP_005661498.1">
    <property type="nucleotide sequence ID" value="NZ_ABTR02000001.1"/>
</dbReference>
<organism evidence="2 3">
    <name type="scientific">Dethiosulfovibrio peptidovorans DSM 11002</name>
    <dbReference type="NCBI Taxonomy" id="469381"/>
    <lineage>
        <taxon>Bacteria</taxon>
        <taxon>Thermotogati</taxon>
        <taxon>Synergistota</taxon>
        <taxon>Synergistia</taxon>
        <taxon>Synergistales</taxon>
        <taxon>Dethiosulfovibrionaceae</taxon>
        <taxon>Dethiosulfovibrio</taxon>
    </lineage>
</organism>
<dbReference type="Proteomes" id="UP000006427">
    <property type="component" value="Unassembled WGS sequence"/>
</dbReference>
<dbReference type="AlphaFoldDB" id="D2Z8P4"/>
<dbReference type="STRING" id="469381.Dpep_1817"/>
<dbReference type="SUPFAM" id="SSF50800">
    <property type="entry name" value="PK beta-barrel domain-like"/>
    <property type="match status" value="1"/>
</dbReference>
<protein>
    <submittedName>
        <fullName evidence="2">MOSC domain containing protein</fullName>
    </submittedName>
</protein>
<evidence type="ECO:0000313" key="3">
    <source>
        <dbReference type="Proteomes" id="UP000006427"/>
    </source>
</evidence>
<evidence type="ECO:0000259" key="1">
    <source>
        <dbReference type="PROSITE" id="PS51340"/>
    </source>
</evidence>